<dbReference type="Proteomes" id="UP000077266">
    <property type="component" value="Unassembled WGS sequence"/>
</dbReference>
<dbReference type="InParanoid" id="A0A165D1J4"/>
<reference evidence="1 2" key="1">
    <citation type="journal article" date="2016" name="Mol. Biol. Evol.">
        <title>Comparative Genomics of Early-Diverging Mushroom-Forming Fungi Provides Insights into the Origins of Lignocellulose Decay Capabilities.</title>
        <authorList>
            <person name="Nagy L.G."/>
            <person name="Riley R."/>
            <person name="Tritt A."/>
            <person name="Adam C."/>
            <person name="Daum C."/>
            <person name="Floudas D."/>
            <person name="Sun H."/>
            <person name="Yadav J.S."/>
            <person name="Pangilinan J."/>
            <person name="Larsson K.H."/>
            <person name="Matsuura K."/>
            <person name="Barry K."/>
            <person name="Labutti K."/>
            <person name="Kuo R."/>
            <person name="Ohm R.A."/>
            <person name="Bhattacharya S.S."/>
            <person name="Shirouzu T."/>
            <person name="Yoshinaga Y."/>
            <person name="Martin F.M."/>
            <person name="Grigoriev I.V."/>
            <person name="Hibbett D.S."/>
        </authorList>
    </citation>
    <scope>NUCLEOTIDE SEQUENCE [LARGE SCALE GENOMIC DNA]</scope>
    <source>
        <strain evidence="1 2">HHB12029</strain>
    </source>
</reference>
<sequence>MPTADIFKRIAKNDMGNLDAADPRDWVPFYKLDGLHTNMRDKGAHASELQGSYLFAWTSGEGQGAGNVLPAAQMDDPYVRERQHILLYDIGHLVPIALEASLSKLEYSLLEFRGLHGNMISFGHETNFFATSLQMNISFIRSGVADGRSVIKSLGSVTGYDHVDPHDCLCGCYTVLLCSLPPGSDISSSCFSKGRAYTHSAEKLEGIRTEYSNVYVAALVFKGRHLRGGLVPRTFWQQATSAEGTKEVSVHVGFVVYPNGPAVDHTGTMSVRPRNGFTMSAHLEEHRVHQRNIFQAGLSIFGTRRNMIPWLAREHTVSSYNMYETRRPHKSYIVRSP</sequence>
<protein>
    <submittedName>
        <fullName evidence="1">Uncharacterized protein</fullName>
    </submittedName>
</protein>
<dbReference type="EMBL" id="KV426262">
    <property type="protein sequence ID" value="KZV83634.1"/>
    <property type="molecule type" value="Genomic_DNA"/>
</dbReference>
<evidence type="ECO:0000313" key="1">
    <source>
        <dbReference type="EMBL" id="KZV83634.1"/>
    </source>
</evidence>
<gene>
    <name evidence="1" type="ORF">EXIGLDRAFT_777388</name>
</gene>
<dbReference type="STRING" id="1314781.A0A165D1J4"/>
<proteinExistence type="predicted"/>
<name>A0A165D1J4_EXIGL</name>
<dbReference type="AlphaFoldDB" id="A0A165D1J4"/>
<dbReference type="OrthoDB" id="3032681at2759"/>
<accession>A0A165D1J4</accession>
<evidence type="ECO:0000313" key="2">
    <source>
        <dbReference type="Proteomes" id="UP000077266"/>
    </source>
</evidence>
<keyword evidence="2" id="KW-1185">Reference proteome</keyword>
<organism evidence="1 2">
    <name type="scientific">Exidia glandulosa HHB12029</name>
    <dbReference type="NCBI Taxonomy" id="1314781"/>
    <lineage>
        <taxon>Eukaryota</taxon>
        <taxon>Fungi</taxon>
        <taxon>Dikarya</taxon>
        <taxon>Basidiomycota</taxon>
        <taxon>Agaricomycotina</taxon>
        <taxon>Agaricomycetes</taxon>
        <taxon>Auriculariales</taxon>
        <taxon>Exidiaceae</taxon>
        <taxon>Exidia</taxon>
    </lineage>
</organism>